<dbReference type="EMBL" id="JABSTQ010011506">
    <property type="protein sequence ID" value="KAG0410612.1"/>
    <property type="molecule type" value="Genomic_DNA"/>
</dbReference>
<keyword evidence="2" id="KW-1185">Reference proteome</keyword>
<reference evidence="1 2" key="1">
    <citation type="journal article" date="2020" name="Cell">
        <title>Large-Scale Comparative Analyses of Tick Genomes Elucidate Their Genetic Diversity and Vector Capacities.</title>
        <authorList>
            <consortium name="Tick Genome and Microbiome Consortium (TIGMIC)"/>
            <person name="Jia N."/>
            <person name="Wang J."/>
            <person name="Shi W."/>
            <person name="Du L."/>
            <person name="Sun Y."/>
            <person name="Zhan W."/>
            <person name="Jiang J.F."/>
            <person name="Wang Q."/>
            <person name="Zhang B."/>
            <person name="Ji P."/>
            <person name="Bell-Sakyi L."/>
            <person name="Cui X.M."/>
            <person name="Yuan T.T."/>
            <person name="Jiang B.G."/>
            <person name="Yang W.F."/>
            <person name="Lam T.T."/>
            <person name="Chang Q.C."/>
            <person name="Ding S.J."/>
            <person name="Wang X.J."/>
            <person name="Zhu J.G."/>
            <person name="Ruan X.D."/>
            <person name="Zhao L."/>
            <person name="Wei J.T."/>
            <person name="Ye R.Z."/>
            <person name="Que T.C."/>
            <person name="Du C.H."/>
            <person name="Zhou Y.H."/>
            <person name="Cheng J.X."/>
            <person name="Dai P.F."/>
            <person name="Guo W.B."/>
            <person name="Han X.H."/>
            <person name="Huang E.J."/>
            <person name="Li L.F."/>
            <person name="Wei W."/>
            <person name="Gao Y.C."/>
            <person name="Liu J.Z."/>
            <person name="Shao H.Z."/>
            <person name="Wang X."/>
            <person name="Wang C.C."/>
            <person name="Yang T.C."/>
            <person name="Huo Q.B."/>
            <person name="Li W."/>
            <person name="Chen H.Y."/>
            <person name="Chen S.E."/>
            <person name="Zhou L.G."/>
            <person name="Ni X.B."/>
            <person name="Tian J.H."/>
            <person name="Sheng Y."/>
            <person name="Liu T."/>
            <person name="Pan Y.S."/>
            <person name="Xia L.Y."/>
            <person name="Li J."/>
            <person name="Zhao F."/>
            <person name="Cao W.C."/>
        </authorList>
    </citation>
    <scope>NUCLEOTIDE SEQUENCE [LARGE SCALE GENOMIC DNA]</scope>
    <source>
        <strain evidence="1">Iper-2018</strain>
    </source>
</reference>
<comment type="caution">
    <text evidence="1">The sequence shown here is derived from an EMBL/GenBank/DDBJ whole genome shotgun (WGS) entry which is preliminary data.</text>
</comment>
<evidence type="ECO:0000313" key="2">
    <source>
        <dbReference type="Proteomes" id="UP000805193"/>
    </source>
</evidence>
<evidence type="ECO:0000313" key="1">
    <source>
        <dbReference type="EMBL" id="KAG0410612.1"/>
    </source>
</evidence>
<proteinExistence type="predicted"/>
<feature type="non-terminal residue" evidence="1">
    <location>
        <position position="1"/>
    </location>
</feature>
<protein>
    <submittedName>
        <fullName evidence="1">Uncharacterized protein</fullName>
    </submittedName>
</protein>
<sequence length="489" mass="53400">GCARPAKVAMEIPTTKELLDRFTYYDYSVFISMLAMSGAIGLFCAFHGGAQNTIRQLLMGNKQLTPVPVGTSLMASFISAAYLLGNASEVYRNGTLYAMTFLSYLLALAVTAHLFMPIFYQLDIMTAYEGGIKAVVYTDTFQAVVTVLAMVVVVLLGIREMGGFQKVWDICRDGHKIQFDEVNPNPMIHQTVWGLSIGMFFTNAASYATNQMMVLRYLTVPTLREAKIVVWLNFPYLCIVLALSCFAGLLVYSKYATCDIYAIKQISTEDQVLISHWSLFSSISSGVNALASVYYVDVIAVFRKDISEQTGARIINGLGVFFGLLTIGLVAVASHMGNVLAGALSGLFVSLTLSLWLNLGAFVHNMGAASPPATVDGCPEEFRNVTGFGSYATGAPVITGENTLDVYKLSNLWYSMIAFFIVIIVAVPIEPSKPQEEKIPVKHITLDIPHKAPKEALSTISYIRGITDLSFPEPPSLRRSSCDVSSCRL</sequence>
<dbReference type="Proteomes" id="UP000805193">
    <property type="component" value="Unassembled WGS sequence"/>
</dbReference>
<gene>
    <name evidence="1" type="ORF">HPB47_012269</name>
</gene>
<accession>A0AC60NU26</accession>
<organism evidence="1 2">
    <name type="scientific">Ixodes persulcatus</name>
    <name type="common">Taiga tick</name>
    <dbReference type="NCBI Taxonomy" id="34615"/>
    <lineage>
        <taxon>Eukaryota</taxon>
        <taxon>Metazoa</taxon>
        <taxon>Ecdysozoa</taxon>
        <taxon>Arthropoda</taxon>
        <taxon>Chelicerata</taxon>
        <taxon>Arachnida</taxon>
        <taxon>Acari</taxon>
        <taxon>Parasitiformes</taxon>
        <taxon>Ixodida</taxon>
        <taxon>Ixodoidea</taxon>
        <taxon>Ixodidae</taxon>
        <taxon>Ixodinae</taxon>
        <taxon>Ixodes</taxon>
    </lineage>
</organism>
<name>A0AC60NU26_IXOPE</name>